<keyword evidence="5" id="KW-1185">Reference proteome</keyword>
<reference evidence="4 5" key="1">
    <citation type="journal article" date="2014" name="Int. J. Syst. Evol. Microbiol.">
        <title>Celeribacter indicus sp. nov., a polycyclic aromatic hydrocarbon-degrading bacterium from deep-sea sediment and reclassification of Huaishuia halophila as Celeribacter halophilus comb. nov.</title>
        <authorList>
            <person name="Lai Q."/>
            <person name="Cao J."/>
            <person name="Yuan J."/>
            <person name="Li F."/>
            <person name="Shao Z."/>
        </authorList>
    </citation>
    <scope>NUCLEOTIDE SEQUENCE [LARGE SCALE GENOMIC DNA]</scope>
    <source>
        <strain evidence="4">P73</strain>
    </source>
</reference>
<dbReference type="PANTHER" id="PTHR43732:SF1">
    <property type="entry name" value="RIBOSE 5-PHOSPHATE ISOMERASE"/>
    <property type="match status" value="1"/>
</dbReference>
<dbReference type="EMBL" id="CP004393">
    <property type="protein sequence ID" value="AJE48744.1"/>
    <property type="molecule type" value="Genomic_DNA"/>
</dbReference>
<keyword evidence="2 4" id="KW-0413">Isomerase</keyword>
<dbReference type="GO" id="GO:0005975">
    <property type="term" value="P:carbohydrate metabolic process"/>
    <property type="evidence" value="ECO:0007669"/>
    <property type="project" value="InterPro"/>
</dbReference>
<dbReference type="PIRSF" id="PIRSF005384">
    <property type="entry name" value="RpiB_LacA_B"/>
    <property type="match status" value="1"/>
</dbReference>
<dbReference type="GO" id="GO:0004751">
    <property type="term" value="F:ribose-5-phosphate isomerase activity"/>
    <property type="evidence" value="ECO:0007669"/>
    <property type="project" value="UniProtKB-EC"/>
</dbReference>
<dbReference type="InterPro" id="IPR051812">
    <property type="entry name" value="SPI_LacAB/RpiB"/>
</dbReference>
<gene>
    <name evidence="4" type="ORF">P73_4029</name>
</gene>
<dbReference type="NCBIfam" id="TIGR00689">
    <property type="entry name" value="rpiB_lacA_lacB"/>
    <property type="match status" value="1"/>
</dbReference>
<evidence type="ECO:0000256" key="2">
    <source>
        <dbReference type="ARBA" id="ARBA00023235"/>
    </source>
</evidence>
<dbReference type="Pfam" id="PF02502">
    <property type="entry name" value="LacAB_rpiB"/>
    <property type="match status" value="1"/>
</dbReference>
<dbReference type="InterPro" id="IPR003500">
    <property type="entry name" value="RpiB_LacA_LacB"/>
</dbReference>
<dbReference type="Proteomes" id="UP000031521">
    <property type="component" value="Chromosome"/>
</dbReference>
<proteinExistence type="inferred from homology"/>
<evidence type="ECO:0000256" key="3">
    <source>
        <dbReference type="PIRSR" id="PIRSR005384-1"/>
    </source>
</evidence>
<dbReference type="STRING" id="1208324.P73_4029"/>
<evidence type="ECO:0000256" key="1">
    <source>
        <dbReference type="ARBA" id="ARBA00008754"/>
    </source>
</evidence>
<dbReference type="AlphaFoldDB" id="A0A0B5E0G9"/>
<dbReference type="HOGENOM" id="CLU_091396_4_1_5"/>
<feature type="active site" description="Proton donor" evidence="3">
    <location>
        <position position="98"/>
    </location>
</feature>
<dbReference type="OrthoDB" id="1778624at2"/>
<dbReference type="EC" id="5.3.1.6" evidence="4"/>
<organism evidence="4 5">
    <name type="scientific">Celeribacter indicus</name>
    <dbReference type="NCBI Taxonomy" id="1208324"/>
    <lineage>
        <taxon>Bacteria</taxon>
        <taxon>Pseudomonadati</taxon>
        <taxon>Pseudomonadota</taxon>
        <taxon>Alphaproteobacteria</taxon>
        <taxon>Rhodobacterales</taxon>
        <taxon>Roseobacteraceae</taxon>
        <taxon>Celeribacter</taxon>
    </lineage>
</organism>
<feature type="active site" description="Proton acceptor" evidence="3">
    <location>
        <position position="65"/>
    </location>
</feature>
<dbReference type="RefSeq" id="WP_043870989.1">
    <property type="nucleotide sequence ID" value="NZ_CP004393.1"/>
</dbReference>
<dbReference type="PANTHER" id="PTHR43732">
    <property type="entry name" value="RIBOSE 5-PHOSPHATE ISOMERASE-RELATED"/>
    <property type="match status" value="1"/>
</dbReference>
<dbReference type="Gene3D" id="3.40.1400.10">
    <property type="entry name" value="Sugar-phosphate isomerase, RpiB/LacA/LacB"/>
    <property type="match status" value="1"/>
</dbReference>
<accession>A0A0B5E0G9</accession>
<evidence type="ECO:0000313" key="5">
    <source>
        <dbReference type="Proteomes" id="UP000031521"/>
    </source>
</evidence>
<evidence type="ECO:0000313" key="4">
    <source>
        <dbReference type="EMBL" id="AJE48744.1"/>
    </source>
</evidence>
<dbReference type="KEGG" id="cid:P73_4029"/>
<protein>
    <submittedName>
        <fullName evidence="4">Ribose-5-phosphate isomerase B</fullName>
        <ecNumber evidence="4">5.3.1.6</ecNumber>
    </submittedName>
</protein>
<comment type="similarity">
    <text evidence="1">Belongs to the LacAB/RpiB family.</text>
</comment>
<dbReference type="InterPro" id="IPR036569">
    <property type="entry name" value="RpiB_LacA_LacB_sf"/>
</dbReference>
<dbReference type="SUPFAM" id="SSF89623">
    <property type="entry name" value="Ribose/Galactose isomerase RpiB/AlsB"/>
    <property type="match status" value="1"/>
</dbReference>
<name>A0A0B5E0G9_9RHOB</name>
<sequence length="147" mass="15795">MRIAIGCDHAGFPAKHTVLEILNSLGMEPRDCGTDSTEPVDFPVMTRKVCQLVTGGEADRALLICGTGVGAVMAANRIRGIRAFVGHDAYSAAQGVEHDNANVMCLGAWIVGPAVMRHSITAFLAAEFSTEEHFRRRVAMLSAMEHD</sequence>
<dbReference type="NCBIfam" id="NF004051">
    <property type="entry name" value="PRK05571.1"/>
    <property type="match status" value="1"/>
</dbReference>